<gene>
    <name evidence="2" type="ORF">GTA08_BOTSDO01027</name>
</gene>
<accession>A0A8H4J7Z8</accession>
<reference evidence="2" key="1">
    <citation type="submission" date="2020-04" db="EMBL/GenBank/DDBJ databases">
        <title>Genome Assembly and Annotation of Botryosphaeria dothidea sdau 11-99, a Latent Pathogen of Apple Fruit Ring Rot in China.</title>
        <authorList>
            <person name="Yu C."/>
            <person name="Diao Y."/>
            <person name="Lu Q."/>
            <person name="Zhao J."/>
            <person name="Cui S."/>
            <person name="Peng C."/>
            <person name="He B."/>
            <person name="Liu H."/>
        </authorList>
    </citation>
    <scope>NUCLEOTIDE SEQUENCE [LARGE SCALE GENOMIC DNA]</scope>
    <source>
        <strain evidence="2">Sdau11-99</strain>
    </source>
</reference>
<feature type="compositionally biased region" description="Pro residues" evidence="1">
    <location>
        <begin position="142"/>
        <end position="158"/>
    </location>
</feature>
<name>A0A8H4J7Z8_9PEZI</name>
<keyword evidence="3" id="KW-1185">Reference proteome</keyword>
<evidence type="ECO:0000313" key="3">
    <source>
        <dbReference type="Proteomes" id="UP000572817"/>
    </source>
</evidence>
<evidence type="ECO:0000313" key="2">
    <source>
        <dbReference type="EMBL" id="KAF4313432.1"/>
    </source>
</evidence>
<feature type="compositionally biased region" description="Low complexity" evidence="1">
    <location>
        <begin position="303"/>
        <end position="312"/>
    </location>
</feature>
<feature type="compositionally biased region" description="Polar residues" evidence="1">
    <location>
        <begin position="253"/>
        <end position="278"/>
    </location>
</feature>
<feature type="region of interest" description="Disordered" evidence="1">
    <location>
        <begin position="1"/>
        <end position="46"/>
    </location>
</feature>
<sequence>MEPKSFNPPKGPRRKSTYHHDEQGASAAMLPTPNMHSGPRHSIGGQLQHEYDTSDILDVNNPLYPSIGLGPGFHTYHLGVDSVAPVPYYTNRTFQGPGVPTMQEYFTQYGYYACNPSGCQPCSYGVFEKPTTPRTNRALPIRAPPSLEPSPGRSPPAGTPTEPAAMRSANQKPEKTASPKAAARFALPRAWSAAGFRWSEVTGQKRYAQHSQKEPSTHFRHTCRPETTTGSDSQTPSREQRAAETDSPPPTPSRQATTARLSMSNGSPSTVTATSTARQKAGSLSLAGGSPTTAKSLPPPGSPGQTSPSRSRPAPKWPRSSASFRQEYHLTRKDLEVGLLVYVPPNGEWWGDHPAIVRGWINTRTIWCTSATTFQGRSMEKKSNTA</sequence>
<organism evidence="2 3">
    <name type="scientific">Botryosphaeria dothidea</name>
    <dbReference type="NCBI Taxonomy" id="55169"/>
    <lineage>
        <taxon>Eukaryota</taxon>
        <taxon>Fungi</taxon>
        <taxon>Dikarya</taxon>
        <taxon>Ascomycota</taxon>
        <taxon>Pezizomycotina</taxon>
        <taxon>Dothideomycetes</taxon>
        <taxon>Dothideomycetes incertae sedis</taxon>
        <taxon>Botryosphaeriales</taxon>
        <taxon>Botryosphaeriaceae</taxon>
        <taxon>Botryosphaeria</taxon>
    </lineage>
</organism>
<dbReference type="AlphaFoldDB" id="A0A8H4J7Z8"/>
<feature type="region of interest" description="Disordered" evidence="1">
    <location>
        <begin position="206"/>
        <end position="322"/>
    </location>
</feature>
<feature type="region of interest" description="Disordered" evidence="1">
    <location>
        <begin position="133"/>
        <end position="181"/>
    </location>
</feature>
<dbReference type="EMBL" id="WWBZ02000001">
    <property type="protein sequence ID" value="KAF4313432.1"/>
    <property type="molecule type" value="Genomic_DNA"/>
</dbReference>
<protein>
    <submittedName>
        <fullName evidence="2">Uncharacterized protein</fullName>
    </submittedName>
</protein>
<evidence type="ECO:0000256" key="1">
    <source>
        <dbReference type="SAM" id="MobiDB-lite"/>
    </source>
</evidence>
<comment type="caution">
    <text evidence="2">The sequence shown here is derived from an EMBL/GenBank/DDBJ whole genome shotgun (WGS) entry which is preliminary data.</text>
</comment>
<feature type="compositionally biased region" description="Polar residues" evidence="1">
    <location>
        <begin position="225"/>
        <end position="237"/>
    </location>
</feature>
<proteinExistence type="predicted"/>
<dbReference type="Proteomes" id="UP000572817">
    <property type="component" value="Unassembled WGS sequence"/>
</dbReference>